<dbReference type="EMBL" id="LR881183">
    <property type="protein sequence ID" value="CAD5244775.1"/>
    <property type="molecule type" value="Genomic_DNA"/>
</dbReference>
<proteinExistence type="predicted"/>
<evidence type="ECO:0000313" key="1">
    <source>
        <dbReference type="EMBL" id="CAD5244775.1"/>
    </source>
</evidence>
<dbReference type="GeneID" id="58919363"/>
<organism evidence="1 2">
    <name type="scientific">Thermococcus camini</name>
    <dbReference type="NCBI Taxonomy" id="2016373"/>
    <lineage>
        <taxon>Archaea</taxon>
        <taxon>Methanobacteriati</taxon>
        <taxon>Methanobacteriota</taxon>
        <taxon>Thermococci</taxon>
        <taxon>Thermococcales</taxon>
        <taxon>Thermococcaceae</taxon>
        <taxon>Thermococcus</taxon>
    </lineage>
</organism>
<dbReference type="AlphaFoldDB" id="A0A7G2D971"/>
<protein>
    <submittedName>
        <fullName evidence="1">Uncharacterized protein</fullName>
    </submittedName>
</protein>
<dbReference type="Proteomes" id="UP000516304">
    <property type="component" value="Chromosome TIRI35C"/>
</dbReference>
<sequence>MSEVVISKRDVLAHERLRVISELAPIREKIKLFEEKYGTKFEEFEKKIKSSEESFEAWDDYIEWKAYVKKLEELKSRLREIEHAQRVRVA</sequence>
<dbReference type="RefSeq" id="WP_188203148.1">
    <property type="nucleotide sequence ID" value="NZ_LR881183.1"/>
</dbReference>
<keyword evidence="2" id="KW-1185">Reference proteome</keyword>
<evidence type="ECO:0000313" key="2">
    <source>
        <dbReference type="Proteomes" id="UP000516304"/>
    </source>
</evidence>
<gene>
    <name evidence="1" type="ORF">TIRI35C_1621</name>
</gene>
<reference evidence="1 2" key="1">
    <citation type="submission" date="2020-09" db="EMBL/GenBank/DDBJ databases">
        <authorList>
            <person name="Courtine D."/>
        </authorList>
    </citation>
    <scope>NUCLEOTIDE SEQUENCE [LARGE SCALE GENOMIC DNA]</scope>
    <source>
        <strain evidence="1 2">IRI35c</strain>
    </source>
</reference>
<dbReference type="KEGG" id="tcq:TIRI35C_1621"/>
<name>A0A7G2D971_9EURY</name>
<accession>A0A7G2D971</accession>